<dbReference type="AlphaFoldDB" id="A0A914ZFM9"/>
<evidence type="ECO:0000313" key="3">
    <source>
        <dbReference type="WBParaSite" id="PgB02X_g040_t01"/>
    </source>
</evidence>
<dbReference type="Proteomes" id="UP000887569">
    <property type="component" value="Unplaced"/>
</dbReference>
<feature type="region of interest" description="Disordered" evidence="1">
    <location>
        <begin position="224"/>
        <end position="255"/>
    </location>
</feature>
<dbReference type="WBParaSite" id="PgB02X_g040_t01">
    <property type="protein sequence ID" value="PgB02X_g040_t01"/>
    <property type="gene ID" value="PgB02X_g040"/>
</dbReference>
<evidence type="ECO:0000256" key="1">
    <source>
        <dbReference type="SAM" id="MobiDB-lite"/>
    </source>
</evidence>
<keyword evidence="2" id="KW-1185">Reference proteome</keyword>
<evidence type="ECO:0000313" key="4">
    <source>
        <dbReference type="WBParaSite" id="PgB02X_g040_t02"/>
    </source>
</evidence>
<sequence length="282" mass="31233">MAMFRAAVLSALLESSDRIHSKPYALPVTDIRTFAVEMLSQTVLFSLVFCVTVFADKNADEVDMKNETGEGHFWPPGGGWGPGFFPGLPPPLAGLFPPGLPPKPPLMMSPLHHHMFPPFFFDRFYCSVHASFVLVDLQDDAPHDRPTGAGFDGPPVGLNGGHPHAHIARQFCRFTAAVSGVACMRCCRIAARHQGTFVNEVTGILFVFDPTRPLVDFDTGTYHRKKREPQRSEFRSGPDGFPPQQPHAPLPHTPMDERLLLPVDGRVTQCVCCAPRKQWGFY</sequence>
<name>A0A914ZFM9_PARUN</name>
<dbReference type="WBParaSite" id="PgB02X_g040_t02">
    <property type="protein sequence ID" value="PgB02X_g040_t02"/>
    <property type="gene ID" value="PgB02X_g040"/>
</dbReference>
<evidence type="ECO:0000313" key="2">
    <source>
        <dbReference type="Proteomes" id="UP000887569"/>
    </source>
</evidence>
<reference evidence="3 4" key="1">
    <citation type="submission" date="2022-11" db="UniProtKB">
        <authorList>
            <consortium name="WormBaseParasite"/>
        </authorList>
    </citation>
    <scope>IDENTIFICATION</scope>
</reference>
<organism evidence="2 4">
    <name type="scientific">Parascaris univalens</name>
    <name type="common">Nematode worm</name>
    <dbReference type="NCBI Taxonomy" id="6257"/>
    <lineage>
        <taxon>Eukaryota</taxon>
        <taxon>Metazoa</taxon>
        <taxon>Ecdysozoa</taxon>
        <taxon>Nematoda</taxon>
        <taxon>Chromadorea</taxon>
        <taxon>Rhabditida</taxon>
        <taxon>Spirurina</taxon>
        <taxon>Ascaridomorpha</taxon>
        <taxon>Ascaridoidea</taxon>
        <taxon>Ascarididae</taxon>
        <taxon>Parascaris</taxon>
    </lineage>
</organism>
<proteinExistence type="predicted"/>
<feature type="compositionally biased region" description="Pro residues" evidence="1">
    <location>
        <begin position="240"/>
        <end position="252"/>
    </location>
</feature>
<protein>
    <submittedName>
        <fullName evidence="3 4">Uncharacterized protein</fullName>
    </submittedName>
</protein>
<accession>A0A914ZFM9</accession>